<reference evidence="7 8" key="1">
    <citation type="journal article" date="2011" name="J. Microbiol.">
        <title>Bacillus kyonggiensis sp. nov., isolated from soil of a lettuce field.</title>
        <authorList>
            <person name="Dong K."/>
            <person name="Lee S."/>
        </authorList>
    </citation>
    <scope>NUCLEOTIDE SEQUENCE [LARGE SCALE GENOMIC DNA]</scope>
    <source>
        <strain evidence="7 8">NB22</strain>
    </source>
</reference>
<accession>A0A4U1D1X1</accession>
<dbReference type="InterPro" id="IPR001638">
    <property type="entry name" value="Solute-binding_3/MltF_N"/>
</dbReference>
<dbReference type="CDD" id="cd13624">
    <property type="entry name" value="PBP2_Arg_Lys_His"/>
    <property type="match status" value="1"/>
</dbReference>
<dbReference type="RefSeq" id="WP_136832250.1">
    <property type="nucleotide sequence ID" value="NZ_SWBM01000003.1"/>
</dbReference>
<feature type="signal peptide" evidence="4">
    <location>
        <begin position="1"/>
        <end position="21"/>
    </location>
</feature>
<evidence type="ECO:0000256" key="2">
    <source>
        <dbReference type="ARBA" id="ARBA00023139"/>
    </source>
</evidence>
<feature type="domain" description="Solute-binding protein family 3/N-terminal" evidence="5">
    <location>
        <begin position="46"/>
        <end position="268"/>
    </location>
</feature>
<dbReference type="AlphaFoldDB" id="A0A4U1D1X1"/>
<dbReference type="SMART" id="SM00062">
    <property type="entry name" value="PBPb"/>
    <property type="match status" value="1"/>
</dbReference>
<dbReference type="GO" id="GO:0016020">
    <property type="term" value="C:membrane"/>
    <property type="evidence" value="ECO:0007669"/>
    <property type="project" value="InterPro"/>
</dbReference>
<evidence type="ECO:0000313" key="7">
    <source>
        <dbReference type="EMBL" id="TKC16315.1"/>
    </source>
</evidence>
<name>A0A4U1D1X1_9BACI</name>
<evidence type="ECO:0000256" key="3">
    <source>
        <dbReference type="ARBA" id="ARBA00023288"/>
    </source>
</evidence>
<keyword evidence="8" id="KW-1185">Reference proteome</keyword>
<dbReference type="PANTHER" id="PTHR35936">
    <property type="entry name" value="MEMBRANE-BOUND LYTIC MUREIN TRANSGLYCOSYLASE F"/>
    <property type="match status" value="1"/>
</dbReference>
<keyword evidence="2" id="KW-0564">Palmitate</keyword>
<protein>
    <submittedName>
        <fullName evidence="7">Basic amino acid ABC transporter substrate-binding protein</fullName>
    </submittedName>
</protein>
<dbReference type="SUPFAM" id="SSF53850">
    <property type="entry name" value="Periplasmic binding protein-like II"/>
    <property type="match status" value="1"/>
</dbReference>
<evidence type="ECO:0000259" key="6">
    <source>
        <dbReference type="SMART" id="SM00079"/>
    </source>
</evidence>
<comment type="caution">
    <text evidence="7">The sequence shown here is derived from an EMBL/GenBank/DDBJ whole genome shotgun (WGS) entry which is preliminary data.</text>
</comment>
<evidence type="ECO:0000313" key="8">
    <source>
        <dbReference type="Proteomes" id="UP000307756"/>
    </source>
</evidence>
<evidence type="ECO:0000256" key="4">
    <source>
        <dbReference type="SAM" id="SignalP"/>
    </source>
</evidence>
<sequence length="278" mass="30062">MKKLSKLGLVLVLGLMMLLTACGTSETGSTDSGNSGDSGASDEKKKLRIVTDAAYAPFESLEGDKVVGFDVDFIGAVLEEAGYEVVAPEHVGWDPLFIEIESEEADLAISAITINSDRQQTYDFSVPYFLSTNKILIPKDSDIKSGADLKGKKVAVQNGTTGQATAEAILGTNSTDIKKFENNNLAIQELLAGGADAVIADNTVIEEYAKNNPDQNLVVIADDSFEQEFYGVMFPKGSELKAEFDEAINKVFDSGKYEEIYEEWFGVAPDVENLKAQQ</sequence>
<dbReference type="InterPro" id="IPR001320">
    <property type="entry name" value="Iontro_rcpt_C"/>
</dbReference>
<dbReference type="EMBL" id="SWBM01000003">
    <property type="protein sequence ID" value="TKC16315.1"/>
    <property type="molecule type" value="Genomic_DNA"/>
</dbReference>
<feature type="chain" id="PRO_5039547666" evidence="4">
    <location>
        <begin position="22"/>
        <end position="278"/>
    </location>
</feature>
<dbReference type="PANTHER" id="PTHR35936:SF17">
    <property type="entry name" value="ARGININE-BINDING EXTRACELLULAR PROTEIN ARTP"/>
    <property type="match status" value="1"/>
</dbReference>
<dbReference type="Proteomes" id="UP000307756">
    <property type="component" value="Unassembled WGS sequence"/>
</dbReference>
<gene>
    <name evidence="7" type="ORF">FA727_15295</name>
</gene>
<feature type="domain" description="Ionotropic glutamate receptor C-terminal" evidence="6">
    <location>
        <begin position="46"/>
        <end position="267"/>
    </location>
</feature>
<dbReference type="GO" id="GO:0015276">
    <property type="term" value="F:ligand-gated monoatomic ion channel activity"/>
    <property type="evidence" value="ECO:0007669"/>
    <property type="project" value="InterPro"/>
</dbReference>
<keyword evidence="1 4" id="KW-0732">Signal</keyword>
<dbReference type="PROSITE" id="PS51257">
    <property type="entry name" value="PROKAR_LIPOPROTEIN"/>
    <property type="match status" value="1"/>
</dbReference>
<dbReference type="Pfam" id="PF00497">
    <property type="entry name" value="SBP_bac_3"/>
    <property type="match status" value="1"/>
</dbReference>
<evidence type="ECO:0000256" key="1">
    <source>
        <dbReference type="ARBA" id="ARBA00022729"/>
    </source>
</evidence>
<proteinExistence type="predicted"/>
<organism evidence="7 8">
    <name type="scientific">Robertmurraya kyonggiensis</name>
    <dbReference type="NCBI Taxonomy" id="1037680"/>
    <lineage>
        <taxon>Bacteria</taxon>
        <taxon>Bacillati</taxon>
        <taxon>Bacillota</taxon>
        <taxon>Bacilli</taxon>
        <taxon>Bacillales</taxon>
        <taxon>Bacillaceae</taxon>
        <taxon>Robertmurraya</taxon>
    </lineage>
</organism>
<dbReference type="SMART" id="SM00079">
    <property type="entry name" value="PBPe"/>
    <property type="match status" value="1"/>
</dbReference>
<dbReference type="Gene3D" id="3.40.190.10">
    <property type="entry name" value="Periplasmic binding protein-like II"/>
    <property type="match status" value="2"/>
</dbReference>
<evidence type="ECO:0000259" key="5">
    <source>
        <dbReference type="SMART" id="SM00062"/>
    </source>
</evidence>
<keyword evidence="3" id="KW-0449">Lipoprotein</keyword>
<dbReference type="OrthoDB" id="9774451at2"/>